<dbReference type="InterPro" id="IPR001424">
    <property type="entry name" value="SOD_Cu_Zn_dom"/>
</dbReference>
<dbReference type="GO" id="GO:0046872">
    <property type="term" value="F:metal ion binding"/>
    <property type="evidence" value="ECO:0007669"/>
    <property type="project" value="InterPro"/>
</dbReference>
<sequence length="178" mass="18825">MTVSAAPAVAVAAEPYWLTHTAAFAPPGPISWTATTYDLDAVPTGGGISVEEYVDGDRTAVRLSVSGLRPDREYGAHVHTGRCGSLPEDAGPHYQDRPDPVQPSADPAYANPDNEVWLDLTTDARGAGSSFATQNWRFRAGEARSVVLHDEHTATGPEHAGQAGARLACVTVPFTDDE</sequence>
<feature type="domain" description="Superoxide dismutase copper/zinc binding" evidence="2">
    <location>
        <begin position="46"/>
        <end position="170"/>
    </location>
</feature>
<dbReference type="InterPro" id="IPR036423">
    <property type="entry name" value="SOD-like_Cu/Zn_dom_sf"/>
</dbReference>
<gene>
    <name evidence="3" type="ORF">BLA60_37370</name>
</gene>
<dbReference type="Proteomes" id="UP000185696">
    <property type="component" value="Unassembled WGS sequence"/>
</dbReference>
<protein>
    <recommendedName>
        <fullName evidence="2">Superoxide dismutase copper/zinc binding domain-containing protein</fullName>
    </recommendedName>
</protein>
<accession>A0A7Z1AV35</accession>
<dbReference type="Gene3D" id="2.60.40.200">
    <property type="entry name" value="Superoxide dismutase, copper/zinc binding domain"/>
    <property type="match status" value="1"/>
</dbReference>
<comment type="caution">
    <text evidence="3">The sequence shown here is derived from an EMBL/GenBank/DDBJ whole genome shotgun (WGS) entry which is preliminary data.</text>
</comment>
<proteinExistence type="inferred from homology"/>
<dbReference type="AlphaFoldDB" id="A0A7Z1AV35"/>
<name>A0A7Z1AV35_9PSEU</name>
<organism evidence="3 4">
    <name type="scientific">Actinophytocola xinjiangensis</name>
    <dbReference type="NCBI Taxonomy" id="485602"/>
    <lineage>
        <taxon>Bacteria</taxon>
        <taxon>Bacillati</taxon>
        <taxon>Actinomycetota</taxon>
        <taxon>Actinomycetes</taxon>
        <taxon>Pseudonocardiales</taxon>
        <taxon>Pseudonocardiaceae</taxon>
    </lineage>
</organism>
<comment type="similarity">
    <text evidence="1">Belongs to the Cu-Zn superoxide dismutase family.</text>
</comment>
<evidence type="ECO:0000313" key="4">
    <source>
        <dbReference type="Proteomes" id="UP000185696"/>
    </source>
</evidence>
<evidence type="ECO:0000256" key="1">
    <source>
        <dbReference type="ARBA" id="ARBA00010457"/>
    </source>
</evidence>
<keyword evidence="4" id="KW-1185">Reference proteome</keyword>
<reference evidence="3 4" key="1">
    <citation type="submission" date="2016-12" db="EMBL/GenBank/DDBJ databases">
        <title>The draft genome sequence of Actinophytocola xinjiangensis.</title>
        <authorList>
            <person name="Wang W."/>
            <person name="Yuan L."/>
        </authorList>
    </citation>
    <scope>NUCLEOTIDE SEQUENCE [LARGE SCALE GENOMIC DNA]</scope>
    <source>
        <strain evidence="3 4">CGMCC 4.4663</strain>
    </source>
</reference>
<dbReference type="EMBL" id="MSIF01000032">
    <property type="protein sequence ID" value="OLF05211.1"/>
    <property type="molecule type" value="Genomic_DNA"/>
</dbReference>
<dbReference type="Pfam" id="PF00080">
    <property type="entry name" value="Sod_Cu"/>
    <property type="match status" value="1"/>
</dbReference>
<dbReference type="SUPFAM" id="SSF49329">
    <property type="entry name" value="Cu,Zn superoxide dismutase-like"/>
    <property type="match status" value="1"/>
</dbReference>
<evidence type="ECO:0000313" key="3">
    <source>
        <dbReference type="EMBL" id="OLF05211.1"/>
    </source>
</evidence>
<dbReference type="GO" id="GO:0006801">
    <property type="term" value="P:superoxide metabolic process"/>
    <property type="evidence" value="ECO:0007669"/>
    <property type="project" value="InterPro"/>
</dbReference>
<evidence type="ECO:0000259" key="2">
    <source>
        <dbReference type="Pfam" id="PF00080"/>
    </source>
</evidence>